<dbReference type="AlphaFoldDB" id="A0A212LUI8"/>
<dbReference type="InterPro" id="IPR036163">
    <property type="entry name" value="HMA_dom_sf"/>
</dbReference>
<dbReference type="Pfam" id="PF00403">
    <property type="entry name" value="HMA"/>
    <property type="match status" value="1"/>
</dbReference>
<dbReference type="RefSeq" id="WP_288184278.1">
    <property type="nucleotide sequence ID" value="NZ_LT608335.1"/>
</dbReference>
<reference evidence="3" key="1">
    <citation type="submission" date="2016-08" db="EMBL/GenBank/DDBJ databases">
        <authorList>
            <person name="Seilhamer J.J."/>
        </authorList>
    </citation>
    <scope>NUCLEOTIDE SEQUENCE</scope>
    <source>
        <strain evidence="3">86</strain>
    </source>
</reference>
<dbReference type="InterPro" id="IPR006121">
    <property type="entry name" value="HMA_dom"/>
</dbReference>
<proteinExistence type="predicted"/>
<protein>
    <submittedName>
        <fullName evidence="3">Copper chaperone CopZ</fullName>
    </submittedName>
</protein>
<evidence type="ECO:0000256" key="1">
    <source>
        <dbReference type="ARBA" id="ARBA00022723"/>
    </source>
</evidence>
<organism evidence="3">
    <name type="scientific">uncultured Sporomusa sp</name>
    <dbReference type="NCBI Taxonomy" id="307249"/>
    <lineage>
        <taxon>Bacteria</taxon>
        <taxon>Bacillati</taxon>
        <taxon>Bacillota</taxon>
        <taxon>Negativicutes</taxon>
        <taxon>Selenomonadales</taxon>
        <taxon>Sporomusaceae</taxon>
        <taxon>Sporomusa</taxon>
        <taxon>environmental samples</taxon>
    </lineage>
</organism>
<sequence>MSQAAEIVLKIEGMSCGHCKMSVEKALQAIPGVVSASVDLEKKEALVTGTAARDALVKAVEDVGFDVV</sequence>
<dbReference type="Gene3D" id="3.30.70.100">
    <property type="match status" value="1"/>
</dbReference>
<keyword evidence="1" id="KW-0479">Metal-binding</keyword>
<evidence type="ECO:0000259" key="2">
    <source>
        <dbReference type="PROSITE" id="PS50846"/>
    </source>
</evidence>
<dbReference type="SUPFAM" id="SSF55008">
    <property type="entry name" value="HMA, heavy metal-associated domain"/>
    <property type="match status" value="1"/>
</dbReference>
<accession>A0A212LUI8</accession>
<dbReference type="EMBL" id="FMJE01000003">
    <property type="protein sequence ID" value="SCM81188.1"/>
    <property type="molecule type" value="Genomic_DNA"/>
</dbReference>
<dbReference type="CDD" id="cd00371">
    <property type="entry name" value="HMA"/>
    <property type="match status" value="1"/>
</dbReference>
<dbReference type="InterPro" id="IPR017969">
    <property type="entry name" value="Heavy-metal-associated_CS"/>
</dbReference>
<evidence type="ECO:0000313" key="3">
    <source>
        <dbReference type="EMBL" id="SCM81188.1"/>
    </source>
</evidence>
<dbReference type="PROSITE" id="PS01047">
    <property type="entry name" value="HMA_1"/>
    <property type="match status" value="1"/>
</dbReference>
<dbReference type="PROSITE" id="PS50846">
    <property type="entry name" value="HMA_2"/>
    <property type="match status" value="1"/>
</dbReference>
<dbReference type="FunFam" id="3.30.70.100:FF:000001">
    <property type="entry name" value="ATPase copper transporting beta"/>
    <property type="match status" value="1"/>
</dbReference>
<gene>
    <name evidence="3" type="primary">copZ</name>
    <name evidence="3" type="ORF">KL86SPO_31367</name>
</gene>
<dbReference type="GO" id="GO:0046872">
    <property type="term" value="F:metal ion binding"/>
    <property type="evidence" value="ECO:0007669"/>
    <property type="project" value="UniProtKB-KW"/>
</dbReference>
<feature type="domain" description="HMA" evidence="2">
    <location>
        <begin position="5"/>
        <end position="68"/>
    </location>
</feature>
<name>A0A212LUI8_9FIRM</name>